<evidence type="ECO:0000313" key="1">
    <source>
        <dbReference type="EMBL" id="MEV5510745.1"/>
    </source>
</evidence>
<accession>A0ABV3KA74</accession>
<organism evidence="1 2">
    <name type="scientific">Streptomyces orinoci</name>
    <name type="common">Streptoverticillium orinoci</name>
    <dbReference type="NCBI Taxonomy" id="67339"/>
    <lineage>
        <taxon>Bacteria</taxon>
        <taxon>Bacillati</taxon>
        <taxon>Actinomycetota</taxon>
        <taxon>Actinomycetes</taxon>
        <taxon>Kitasatosporales</taxon>
        <taxon>Streptomycetaceae</taxon>
        <taxon>Streptomyces</taxon>
    </lineage>
</organism>
<proteinExistence type="predicted"/>
<reference evidence="1 2" key="1">
    <citation type="submission" date="2024-06" db="EMBL/GenBank/DDBJ databases">
        <title>The Natural Products Discovery Center: Release of the First 8490 Sequenced Strains for Exploring Actinobacteria Biosynthetic Diversity.</title>
        <authorList>
            <person name="Kalkreuter E."/>
            <person name="Kautsar S.A."/>
            <person name="Yang D."/>
            <person name="Bader C.D."/>
            <person name="Teijaro C.N."/>
            <person name="Fluegel L."/>
            <person name="Davis C.M."/>
            <person name="Simpson J.R."/>
            <person name="Lauterbach L."/>
            <person name="Steele A.D."/>
            <person name="Gui C."/>
            <person name="Meng S."/>
            <person name="Li G."/>
            <person name="Viehrig K."/>
            <person name="Ye F."/>
            <person name="Su P."/>
            <person name="Kiefer A.F."/>
            <person name="Nichols A."/>
            <person name="Cepeda A.J."/>
            <person name="Yan W."/>
            <person name="Fan B."/>
            <person name="Jiang Y."/>
            <person name="Adhikari A."/>
            <person name="Zheng C.-J."/>
            <person name="Schuster L."/>
            <person name="Cowan T.M."/>
            <person name="Smanski M.J."/>
            <person name="Chevrette M.G."/>
            <person name="De Carvalho L.P.S."/>
            <person name="Shen B."/>
        </authorList>
    </citation>
    <scope>NUCLEOTIDE SEQUENCE [LARGE SCALE GENOMIC DNA]</scope>
    <source>
        <strain evidence="1 2">NPDC052347</strain>
    </source>
</reference>
<dbReference type="RefSeq" id="WP_161968765.1">
    <property type="nucleotide sequence ID" value="NZ_JBFAUK010000039.1"/>
</dbReference>
<sequence length="53" mass="5865">MGVAIAWDGPEGEVTLRAPEGGEPWVTRTFRRASARETLDARVTMLNRKGFTC</sequence>
<gene>
    <name evidence="1" type="ORF">AB0L16_30705</name>
</gene>
<keyword evidence="2" id="KW-1185">Reference proteome</keyword>
<evidence type="ECO:0000313" key="2">
    <source>
        <dbReference type="Proteomes" id="UP001552594"/>
    </source>
</evidence>
<dbReference type="EMBL" id="JBFAUK010000039">
    <property type="protein sequence ID" value="MEV5510745.1"/>
    <property type="molecule type" value="Genomic_DNA"/>
</dbReference>
<dbReference type="Proteomes" id="UP001552594">
    <property type="component" value="Unassembled WGS sequence"/>
</dbReference>
<comment type="caution">
    <text evidence="1">The sequence shown here is derived from an EMBL/GenBank/DDBJ whole genome shotgun (WGS) entry which is preliminary data.</text>
</comment>
<protein>
    <submittedName>
        <fullName evidence="1">Uncharacterized protein</fullName>
    </submittedName>
</protein>
<name>A0ABV3KA74_STRON</name>